<feature type="non-terminal residue" evidence="2">
    <location>
        <position position="235"/>
    </location>
</feature>
<organism evidence="2 3">
    <name type="scientific">Morchella conica CCBAS932</name>
    <dbReference type="NCBI Taxonomy" id="1392247"/>
    <lineage>
        <taxon>Eukaryota</taxon>
        <taxon>Fungi</taxon>
        <taxon>Dikarya</taxon>
        <taxon>Ascomycota</taxon>
        <taxon>Pezizomycotina</taxon>
        <taxon>Pezizomycetes</taxon>
        <taxon>Pezizales</taxon>
        <taxon>Morchellaceae</taxon>
        <taxon>Morchella</taxon>
    </lineage>
</organism>
<keyword evidence="1" id="KW-1133">Transmembrane helix</keyword>
<evidence type="ECO:0000313" key="3">
    <source>
        <dbReference type="Proteomes" id="UP000277580"/>
    </source>
</evidence>
<keyword evidence="1" id="KW-0812">Transmembrane</keyword>
<keyword evidence="3" id="KW-1185">Reference proteome</keyword>
<evidence type="ECO:0000256" key="1">
    <source>
        <dbReference type="SAM" id="Phobius"/>
    </source>
</evidence>
<accession>A0A3N4KHJ3</accession>
<proteinExistence type="predicted"/>
<name>A0A3N4KHJ3_9PEZI</name>
<dbReference type="EMBL" id="ML119158">
    <property type="protein sequence ID" value="RPB08792.1"/>
    <property type="molecule type" value="Genomic_DNA"/>
</dbReference>
<dbReference type="OrthoDB" id="3061561at2759"/>
<dbReference type="AlphaFoldDB" id="A0A3N4KHJ3"/>
<sequence length="235" mass="26416">MISVDFSLAVASSIFFALCFAAPLQDIGIDISYEKDPPGRGTITILWSCVFTFALCTWTSVHPNILPPGSTSIGRLKYKLLWMSFAMLFPHGIMLCAFGQWREAKRLHKFWLERFEINVKNQYDHMGIEGGFFLLMGGFTLPKGEGEEDEYIPVLTPYGFVTYVQAGMIDQSSFDRRFINDKGKASSVAKLVTLVQAGWLIFQCITRVVAGLPITLLEIHVANQVLCAAVSYFFW</sequence>
<dbReference type="InParanoid" id="A0A3N4KHJ3"/>
<feature type="transmembrane region" description="Helical" evidence="1">
    <location>
        <begin position="81"/>
        <end position="101"/>
    </location>
</feature>
<keyword evidence="1" id="KW-0472">Membrane</keyword>
<feature type="transmembrane region" description="Helical" evidence="1">
    <location>
        <begin position="44"/>
        <end position="61"/>
    </location>
</feature>
<dbReference type="PANTHER" id="PTHR35043:SF7">
    <property type="entry name" value="TRANSCRIPTION FACTOR DOMAIN-CONTAINING PROTEIN"/>
    <property type="match status" value="1"/>
</dbReference>
<dbReference type="PANTHER" id="PTHR35043">
    <property type="entry name" value="TRANSCRIPTION FACTOR DOMAIN-CONTAINING PROTEIN"/>
    <property type="match status" value="1"/>
</dbReference>
<reference evidence="2 3" key="1">
    <citation type="journal article" date="2018" name="Nat. Ecol. Evol.">
        <title>Pezizomycetes genomes reveal the molecular basis of ectomycorrhizal truffle lifestyle.</title>
        <authorList>
            <person name="Murat C."/>
            <person name="Payen T."/>
            <person name="Noel B."/>
            <person name="Kuo A."/>
            <person name="Morin E."/>
            <person name="Chen J."/>
            <person name="Kohler A."/>
            <person name="Krizsan K."/>
            <person name="Balestrini R."/>
            <person name="Da Silva C."/>
            <person name="Montanini B."/>
            <person name="Hainaut M."/>
            <person name="Levati E."/>
            <person name="Barry K.W."/>
            <person name="Belfiori B."/>
            <person name="Cichocki N."/>
            <person name="Clum A."/>
            <person name="Dockter R.B."/>
            <person name="Fauchery L."/>
            <person name="Guy J."/>
            <person name="Iotti M."/>
            <person name="Le Tacon F."/>
            <person name="Lindquist E.A."/>
            <person name="Lipzen A."/>
            <person name="Malagnac F."/>
            <person name="Mello A."/>
            <person name="Molinier V."/>
            <person name="Miyauchi S."/>
            <person name="Poulain J."/>
            <person name="Riccioni C."/>
            <person name="Rubini A."/>
            <person name="Sitrit Y."/>
            <person name="Splivallo R."/>
            <person name="Traeger S."/>
            <person name="Wang M."/>
            <person name="Zifcakova L."/>
            <person name="Wipf D."/>
            <person name="Zambonelli A."/>
            <person name="Paolocci F."/>
            <person name="Nowrousian M."/>
            <person name="Ottonello S."/>
            <person name="Baldrian P."/>
            <person name="Spatafora J.W."/>
            <person name="Henrissat B."/>
            <person name="Nagy L.G."/>
            <person name="Aury J.M."/>
            <person name="Wincker P."/>
            <person name="Grigoriev I.V."/>
            <person name="Bonfante P."/>
            <person name="Martin F.M."/>
        </authorList>
    </citation>
    <scope>NUCLEOTIDE SEQUENCE [LARGE SCALE GENOMIC DNA]</scope>
    <source>
        <strain evidence="2 3">CCBAS932</strain>
    </source>
</reference>
<feature type="transmembrane region" description="Helical" evidence="1">
    <location>
        <begin position="6"/>
        <end position="24"/>
    </location>
</feature>
<evidence type="ECO:0000313" key="2">
    <source>
        <dbReference type="EMBL" id="RPB08792.1"/>
    </source>
</evidence>
<protein>
    <submittedName>
        <fullName evidence="2">Uncharacterized protein</fullName>
    </submittedName>
</protein>
<dbReference type="Proteomes" id="UP000277580">
    <property type="component" value="Unassembled WGS sequence"/>
</dbReference>
<gene>
    <name evidence="2" type="ORF">P167DRAFT_493524</name>
</gene>